<name>A0A4R8GLB8_9FIRM</name>
<dbReference type="GO" id="GO:0032784">
    <property type="term" value="P:regulation of DNA-templated transcription elongation"/>
    <property type="evidence" value="ECO:0007669"/>
    <property type="project" value="InterPro"/>
</dbReference>
<dbReference type="STRING" id="926561.GCA_000379025_02474"/>
<dbReference type="PROSITE" id="PS00830">
    <property type="entry name" value="GREAB_2"/>
    <property type="match status" value="1"/>
</dbReference>
<dbReference type="EMBL" id="SOEG01000041">
    <property type="protein sequence ID" value="TDX46456.1"/>
    <property type="molecule type" value="Genomic_DNA"/>
</dbReference>
<dbReference type="Pfam" id="PF01272">
    <property type="entry name" value="GreA_GreB"/>
    <property type="match status" value="1"/>
</dbReference>
<keyword evidence="2" id="KW-0648">Protein biosynthesis</keyword>
<dbReference type="SUPFAM" id="SSF54534">
    <property type="entry name" value="FKBP-like"/>
    <property type="match status" value="1"/>
</dbReference>
<dbReference type="GO" id="GO:0003677">
    <property type="term" value="F:DNA binding"/>
    <property type="evidence" value="ECO:0007669"/>
    <property type="project" value="InterPro"/>
</dbReference>
<dbReference type="GO" id="GO:0070063">
    <property type="term" value="F:RNA polymerase binding"/>
    <property type="evidence" value="ECO:0007669"/>
    <property type="project" value="InterPro"/>
</dbReference>
<evidence type="ECO:0000259" key="1">
    <source>
        <dbReference type="Pfam" id="PF01272"/>
    </source>
</evidence>
<feature type="domain" description="Transcription elongation factor GreA/GreB C-terminal" evidence="1">
    <location>
        <begin position="3"/>
        <end position="74"/>
    </location>
</feature>
<dbReference type="AlphaFoldDB" id="A0A4R8GLB8"/>
<dbReference type="InterPro" id="IPR036953">
    <property type="entry name" value="GreA/GreB_C_sf"/>
</dbReference>
<dbReference type="Gene3D" id="3.10.50.30">
    <property type="entry name" value="Transcription elongation factor, GreA/GreB, C-terminal domain"/>
    <property type="match status" value="1"/>
</dbReference>
<dbReference type="GO" id="GO:0003746">
    <property type="term" value="F:translation elongation factor activity"/>
    <property type="evidence" value="ECO:0007669"/>
    <property type="project" value="UniProtKB-KW"/>
</dbReference>
<keyword evidence="2" id="KW-0251">Elongation factor</keyword>
<keyword evidence="3" id="KW-1185">Reference proteome</keyword>
<evidence type="ECO:0000313" key="3">
    <source>
        <dbReference type="Proteomes" id="UP000295832"/>
    </source>
</evidence>
<protein>
    <submittedName>
        <fullName evidence="2">GreA/GreB family transcription elongation factor</fullName>
    </submittedName>
</protein>
<reference evidence="2 3" key="1">
    <citation type="submission" date="2019-03" db="EMBL/GenBank/DDBJ databases">
        <title>Subsurface microbial communities from deep shales in Ohio and West Virginia, USA.</title>
        <authorList>
            <person name="Wrighton K."/>
        </authorList>
    </citation>
    <scope>NUCLEOTIDE SEQUENCE [LARGE SCALE GENOMIC DNA]</scope>
    <source>
        <strain evidence="2 3">MSL 6dP</strain>
    </source>
</reference>
<dbReference type="PANTHER" id="PTHR30437:SF4">
    <property type="entry name" value="TRANSCRIPTION ELONGATION FACTOR GREA"/>
    <property type="match status" value="1"/>
</dbReference>
<comment type="caution">
    <text evidence="2">The sequence shown here is derived from an EMBL/GenBank/DDBJ whole genome shotgun (WGS) entry which is preliminary data.</text>
</comment>
<dbReference type="PANTHER" id="PTHR30437">
    <property type="entry name" value="TRANSCRIPTION ELONGATION FACTOR GREA"/>
    <property type="match status" value="1"/>
</dbReference>
<dbReference type="InterPro" id="IPR023459">
    <property type="entry name" value="Tscrpt_elong_fac_GreA/B_fam"/>
</dbReference>
<dbReference type="GO" id="GO:0006354">
    <property type="term" value="P:DNA-templated transcription elongation"/>
    <property type="evidence" value="ECO:0007669"/>
    <property type="project" value="TreeGrafter"/>
</dbReference>
<dbReference type="Proteomes" id="UP000295832">
    <property type="component" value="Unassembled WGS sequence"/>
</dbReference>
<dbReference type="RefSeq" id="WP_166668013.1">
    <property type="nucleotide sequence ID" value="NZ_SOEG01000041.1"/>
</dbReference>
<organism evidence="2 3">
    <name type="scientific">Orenia marismortui</name>
    <dbReference type="NCBI Taxonomy" id="46469"/>
    <lineage>
        <taxon>Bacteria</taxon>
        <taxon>Bacillati</taxon>
        <taxon>Bacillota</taxon>
        <taxon>Clostridia</taxon>
        <taxon>Halanaerobiales</taxon>
        <taxon>Halobacteroidaceae</taxon>
        <taxon>Orenia</taxon>
    </lineage>
</organism>
<accession>A0A4R8GLB8</accession>
<evidence type="ECO:0000313" key="2">
    <source>
        <dbReference type="EMBL" id="TDX46456.1"/>
    </source>
</evidence>
<proteinExistence type="predicted"/>
<sequence length="77" mass="8900">MVDKVELGCKVKLKDLIIELEHDYRIVDENMQDIKKQNFSYKSPFGQAVLGARKGEIVEVKSEAGIIKYKVLDIFER</sequence>
<dbReference type="InterPro" id="IPR001437">
    <property type="entry name" value="Tscrpt_elong_fac_GreA/B_C"/>
</dbReference>
<dbReference type="InterPro" id="IPR018151">
    <property type="entry name" value="TF_GreA/GreB_CS"/>
</dbReference>
<gene>
    <name evidence="2" type="ORF">C7959_14115</name>
</gene>